<dbReference type="PROSITE" id="PS51751">
    <property type="entry name" value="EXPERA"/>
    <property type="match status" value="1"/>
</dbReference>
<evidence type="ECO:0000256" key="8">
    <source>
        <dbReference type="ARBA" id="ARBA00023098"/>
    </source>
</evidence>
<dbReference type="InterPro" id="IPR033118">
    <property type="entry name" value="EXPERA"/>
</dbReference>
<feature type="transmembrane region" description="Helical" evidence="14">
    <location>
        <begin position="120"/>
        <end position="144"/>
    </location>
</feature>
<dbReference type="GO" id="GO:0000247">
    <property type="term" value="F:C-8 sterol isomerase activity"/>
    <property type="evidence" value="ECO:0007669"/>
    <property type="project" value="TreeGrafter"/>
</dbReference>
<gene>
    <name evidence="16" type="ORF">WJX74_004913</name>
</gene>
<keyword evidence="11" id="KW-0753">Steroid metabolism</keyword>
<comment type="subcellular location">
    <subcellularLocation>
        <location evidence="1">Membrane</location>
        <topology evidence="1">Multi-pass membrane protein</topology>
    </subcellularLocation>
</comment>
<evidence type="ECO:0000313" key="16">
    <source>
        <dbReference type="EMBL" id="KAK9827057.1"/>
    </source>
</evidence>
<dbReference type="InterPro" id="IPR007905">
    <property type="entry name" value="EBP"/>
</dbReference>
<proteinExistence type="inferred from homology"/>
<dbReference type="GO" id="GO:0004769">
    <property type="term" value="F:steroid Delta-isomerase activity"/>
    <property type="evidence" value="ECO:0007669"/>
    <property type="project" value="TreeGrafter"/>
</dbReference>
<feature type="transmembrane region" description="Helical" evidence="14">
    <location>
        <begin position="151"/>
        <end position="173"/>
    </location>
</feature>
<keyword evidence="8" id="KW-0443">Lipid metabolism</keyword>
<evidence type="ECO:0000256" key="10">
    <source>
        <dbReference type="ARBA" id="ARBA00023166"/>
    </source>
</evidence>
<keyword evidence="5" id="KW-0752">Steroid biosynthesis</keyword>
<keyword evidence="6 13" id="KW-1133">Transmembrane helix</keyword>
<protein>
    <recommendedName>
        <fullName evidence="15">EXPERA domain-containing protein</fullName>
    </recommendedName>
</protein>
<keyword evidence="9 13" id="KW-0472">Membrane</keyword>
<dbReference type="PANTHER" id="PTHR14207">
    <property type="entry name" value="STEROL ISOMERASE"/>
    <property type="match status" value="1"/>
</dbReference>
<keyword evidence="10" id="KW-1207">Sterol metabolism</keyword>
<keyword evidence="7" id="KW-0756">Sterol biosynthesis</keyword>
<dbReference type="GO" id="GO:0005783">
    <property type="term" value="C:endoplasmic reticulum"/>
    <property type="evidence" value="ECO:0007669"/>
    <property type="project" value="TreeGrafter"/>
</dbReference>
<feature type="transmembrane region" description="Helical" evidence="14">
    <location>
        <begin position="68"/>
        <end position="92"/>
    </location>
</feature>
<sequence length="224" mass="25267">MASIVLPEEYQSVADHPYFPTSQQFSGYATPAVSLLFLLGTFFAGVAILLFTAWCITGHLAKTERLTLCWFTLCGIIHFVVEGAVVVCPSFYTSTDGNFLMEIWKEYAKADSRYASRDSFVISMETITAFVEGPLCFVIMYGIFKKRSWRYTLQIIVSGGQLYGDIVYYGTAYLEGFQHSRPEALYFWVYFVIINAFWIVVPIIVMAGSSRKISKAVARSMKAD</sequence>
<evidence type="ECO:0000256" key="14">
    <source>
        <dbReference type="SAM" id="Phobius"/>
    </source>
</evidence>
<comment type="caution">
    <text evidence="16">The sequence shown here is derived from an EMBL/GenBank/DDBJ whole genome shotgun (WGS) entry which is preliminary data.</text>
</comment>
<feature type="transmembrane region" description="Helical" evidence="14">
    <location>
        <begin position="35"/>
        <end position="56"/>
    </location>
</feature>
<name>A0AAW1R147_9CHLO</name>
<organism evidence="16 17">
    <name type="scientific">Apatococcus lobatus</name>
    <dbReference type="NCBI Taxonomy" id="904363"/>
    <lineage>
        <taxon>Eukaryota</taxon>
        <taxon>Viridiplantae</taxon>
        <taxon>Chlorophyta</taxon>
        <taxon>core chlorophytes</taxon>
        <taxon>Trebouxiophyceae</taxon>
        <taxon>Chlorellales</taxon>
        <taxon>Chlorellaceae</taxon>
        <taxon>Apatococcus</taxon>
    </lineage>
</organism>
<dbReference type="Pfam" id="PF05241">
    <property type="entry name" value="EBP"/>
    <property type="match status" value="1"/>
</dbReference>
<dbReference type="GO" id="GO:0047750">
    <property type="term" value="F:cholestenol delta-isomerase activity"/>
    <property type="evidence" value="ECO:0007669"/>
    <property type="project" value="InterPro"/>
</dbReference>
<dbReference type="AlphaFoldDB" id="A0AAW1R147"/>
<evidence type="ECO:0000256" key="3">
    <source>
        <dbReference type="ARBA" id="ARBA00022516"/>
    </source>
</evidence>
<dbReference type="PANTHER" id="PTHR14207:SF0">
    <property type="entry name" value="3-BETA-HYDROXYSTEROID-DELTA(8),DELTA(7)-ISOMERASE"/>
    <property type="match status" value="1"/>
</dbReference>
<dbReference type="GO" id="GO:0016126">
    <property type="term" value="P:sterol biosynthetic process"/>
    <property type="evidence" value="ECO:0007669"/>
    <property type="project" value="UniProtKB-KW"/>
</dbReference>
<dbReference type="Proteomes" id="UP001438707">
    <property type="component" value="Unassembled WGS sequence"/>
</dbReference>
<evidence type="ECO:0000259" key="15">
    <source>
        <dbReference type="PROSITE" id="PS51751"/>
    </source>
</evidence>
<evidence type="ECO:0000256" key="7">
    <source>
        <dbReference type="ARBA" id="ARBA00023011"/>
    </source>
</evidence>
<evidence type="ECO:0000256" key="2">
    <source>
        <dbReference type="ARBA" id="ARBA00008337"/>
    </source>
</evidence>
<feature type="transmembrane region" description="Helical" evidence="14">
    <location>
        <begin position="185"/>
        <end position="205"/>
    </location>
</feature>
<evidence type="ECO:0000313" key="17">
    <source>
        <dbReference type="Proteomes" id="UP001438707"/>
    </source>
</evidence>
<feature type="domain" description="EXPERA" evidence="15">
    <location>
        <begin position="63"/>
        <end position="206"/>
    </location>
</feature>
<reference evidence="16 17" key="1">
    <citation type="journal article" date="2024" name="Nat. Commun.">
        <title>Phylogenomics reveals the evolutionary origins of lichenization in chlorophyte algae.</title>
        <authorList>
            <person name="Puginier C."/>
            <person name="Libourel C."/>
            <person name="Otte J."/>
            <person name="Skaloud P."/>
            <person name="Haon M."/>
            <person name="Grisel S."/>
            <person name="Petersen M."/>
            <person name="Berrin J.G."/>
            <person name="Delaux P.M."/>
            <person name="Dal Grande F."/>
            <person name="Keller J."/>
        </authorList>
    </citation>
    <scope>NUCLEOTIDE SEQUENCE [LARGE SCALE GENOMIC DNA]</scope>
    <source>
        <strain evidence="16 17">SAG 2145</strain>
    </source>
</reference>
<evidence type="ECO:0000256" key="4">
    <source>
        <dbReference type="ARBA" id="ARBA00022692"/>
    </source>
</evidence>
<evidence type="ECO:0000256" key="13">
    <source>
        <dbReference type="PROSITE-ProRule" id="PRU01087"/>
    </source>
</evidence>
<keyword evidence="17" id="KW-1185">Reference proteome</keyword>
<evidence type="ECO:0000256" key="5">
    <source>
        <dbReference type="ARBA" id="ARBA00022955"/>
    </source>
</evidence>
<evidence type="ECO:0000256" key="11">
    <source>
        <dbReference type="ARBA" id="ARBA00023221"/>
    </source>
</evidence>
<evidence type="ECO:0000256" key="9">
    <source>
        <dbReference type="ARBA" id="ARBA00023136"/>
    </source>
</evidence>
<evidence type="ECO:0000256" key="12">
    <source>
        <dbReference type="ARBA" id="ARBA00023235"/>
    </source>
</evidence>
<dbReference type="GO" id="GO:0016020">
    <property type="term" value="C:membrane"/>
    <property type="evidence" value="ECO:0007669"/>
    <property type="project" value="UniProtKB-SubCell"/>
</dbReference>
<accession>A0AAW1R147</accession>
<comment type="similarity">
    <text evidence="2">Belongs to the EBP family.</text>
</comment>
<keyword evidence="3" id="KW-0444">Lipid biosynthesis</keyword>
<keyword evidence="4 13" id="KW-0812">Transmembrane</keyword>
<keyword evidence="12" id="KW-0413">Isomerase</keyword>
<dbReference type="EMBL" id="JALJOS010000019">
    <property type="protein sequence ID" value="KAK9827057.1"/>
    <property type="molecule type" value="Genomic_DNA"/>
</dbReference>
<evidence type="ECO:0000256" key="6">
    <source>
        <dbReference type="ARBA" id="ARBA00022989"/>
    </source>
</evidence>
<evidence type="ECO:0000256" key="1">
    <source>
        <dbReference type="ARBA" id="ARBA00004141"/>
    </source>
</evidence>